<dbReference type="GO" id="GO:0002098">
    <property type="term" value="P:tRNA wobble uridine modification"/>
    <property type="evidence" value="ECO:0007669"/>
    <property type="project" value="InterPro"/>
</dbReference>
<proteinExistence type="inferred from homology"/>
<keyword evidence="7 11" id="KW-0853">WD repeat</keyword>
<evidence type="ECO:0000256" key="4">
    <source>
        <dbReference type="ARBA" id="ARBA00005881"/>
    </source>
</evidence>
<organism evidence="13 14">
    <name type="scientific">Cafeteria roenbergensis</name>
    <name type="common">Marine flagellate</name>
    <dbReference type="NCBI Taxonomy" id="33653"/>
    <lineage>
        <taxon>Eukaryota</taxon>
        <taxon>Sar</taxon>
        <taxon>Stramenopiles</taxon>
        <taxon>Bigyra</taxon>
        <taxon>Opalozoa</taxon>
        <taxon>Bicosoecida</taxon>
        <taxon>Cafeteriaceae</taxon>
        <taxon>Cafeteria</taxon>
    </lineage>
</organism>
<dbReference type="InterPro" id="IPR011047">
    <property type="entry name" value="Quinoprotein_ADH-like_sf"/>
</dbReference>
<evidence type="ECO:0000256" key="3">
    <source>
        <dbReference type="ARBA" id="ARBA00005043"/>
    </source>
</evidence>
<evidence type="ECO:0000256" key="12">
    <source>
        <dbReference type="SAM" id="MobiDB-lite"/>
    </source>
</evidence>
<feature type="region of interest" description="Disordered" evidence="12">
    <location>
        <begin position="544"/>
        <end position="568"/>
    </location>
</feature>
<dbReference type="GO" id="GO:0005737">
    <property type="term" value="C:cytoplasm"/>
    <property type="evidence" value="ECO:0007669"/>
    <property type="project" value="UniProtKB-SubCell"/>
</dbReference>
<evidence type="ECO:0000256" key="8">
    <source>
        <dbReference type="ARBA" id="ARBA00022694"/>
    </source>
</evidence>
<comment type="similarity">
    <text evidence="4">Belongs to the WD repeat ELP2 family.</text>
</comment>
<feature type="compositionally biased region" description="Pro residues" evidence="12">
    <location>
        <begin position="611"/>
        <end position="621"/>
    </location>
</feature>
<dbReference type="InterPro" id="IPR015943">
    <property type="entry name" value="WD40/YVTN_repeat-like_dom_sf"/>
</dbReference>
<keyword evidence="8" id="KW-0819">tRNA processing</keyword>
<keyword evidence="6" id="KW-0963">Cytoplasm</keyword>
<evidence type="ECO:0000256" key="10">
    <source>
        <dbReference type="ARBA" id="ARBA00023242"/>
    </source>
</evidence>
<dbReference type="InterPro" id="IPR036322">
    <property type="entry name" value="WD40_repeat_dom_sf"/>
</dbReference>
<keyword evidence="9" id="KW-0677">Repeat</keyword>
<sequence>MDAAPLADATTVEYLSCGPNTASGAADWSAARHSAFADHESGLLLAACGPFVAVNDIVGGRTIQLASAHAQDVQSVRWTRRSGASPDAPETGAVSSCRGGLAVLWAARSAAPAAAAHRQDLLRARRRLRMPPRAVPWEAAGGGVAPSASAATGPKWASAPISGVAALDNADESATTVFGVSSEGQLALWTVPADRLDADADVACPDEALPPGHVAELAPTSIALCCEIAPAPHAAGSGSAGILCFSGGVDGALRVWAPVGGGRLACLSSSTGSSDWVRGVRASGGHAGSDLVVATASNDGRLRLWSLEAGRASSGPDAAAAAAAAAAALQERKEEDAAADDDDDEGPSLALGQVNRPQLVKLPGTAEAAADASMLVTAGEDSSLLLWQRVDGEWGPVVRLAGSTGRQLPLLAAGVHGHSLACLAVASPHAPAAGGASSAAAAAGSGDGATLPLSPAECLAEHRLFSGGEEKVIRVFDAPCRFLETRDGICGTAGDAEAAARWQRAALHVGERAFRPELGLSNKAAGHGAASIAVAGTVDASGAAGEPGADGAAGVVDAPNRPDGHAPAGLVTVANTAAERLKLEQAIKDAARADAAAVHDGAAAAAKAAPSAPPKAAPQPSAPAGSRPLTAVPLPGGGGATSWAPSVKDLFGAQLGTQEGMAAAPGGAPLDGDLACETLWPEVNKLYGHGDALVALAAHPGGNIIASSSLARTTEQARIRLWSAADGAPVAVLEAHESTAIGLAFSPCGSLLASVSRDRHLCLFRRLRAGEASAAHAPWQLLARVKAHRRMAWCVAFAPATSLDETLLVTGGREGAVIAWRLSGNPAAADASALKLAREKPVVEKTGAAVTALAFAPFLGSDAPPVLAVGLETGRIALFAGRGAGEAWAPLGRLPGSASHQGAVRALAWTLAGCALGTARLATAGDDGSARVCVVDVRAALARAGLTTRE</sequence>
<dbReference type="PROSITE" id="PS50082">
    <property type="entry name" value="WD_REPEATS_2"/>
    <property type="match status" value="1"/>
</dbReference>
<evidence type="ECO:0000256" key="6">
    <source>
        <dbReference type="ARBA" id="ARBA00022490"/>
    </source>
</evidence>
<accession>A0A5A8ED73</accession>
<dbReference type="SMART" id="SM00320">
    <property type="entry name" value="WD40"/>
    <property type="match status" value="9"/>
</dbReference>
<feature type="region of interest" description="Disordered" evidence="12">
    <location>
        <begin position="330"/>
        <end position="356"/>
    </location>
</feature>
<evidence type="ECO:0000256" key="7">
    <source>
        <dbReference type="ARBA" id="ARBA00022574"/>
    </source>
</evidence>
<feature type="repeat" description="WD" evidence="11">
    <location>
        <begin position="293"/>
        <end position="315"/>
    </location>
</feature>
<feature type="compositionally biased region" description="Low complexity" evidence="12">
    <location>
        <begin position="544"/>
        <end position="559"/>
    </location>
</feature>
<dbReference type="UniPathway" id="UPA00988"/>
<evidence type="ECO:0000256" key="9">
    <source>
        <dbReference type="ARBA" id="ARBA00022737"/>
    </source>
</evidence>
<reference evidence="13 14" key="1">
    <citation type="submission" date="2019-07" db="EMBL/GenBank/DDBJ databases">
        <title>Genomes of Cafeteria roenbergensis.</title>
        <authorList>
            <person name="Fischer M.G."/>
            <person name="Hackl T."/>
            <person name="Roman M."/>
        </authorList>
    </citation>
    <scope>NUCLEOTIDE SEQUENCE [LARGE SCALE GENOMIC DNA]</scope>
    <source>
        <strain evidence="13 14">E4-10P</strain>
    </source>
</reference>
<dbReference type="Proteomes" id="UP000322899">
    <property type="component" value="Unassembled WGS sequence"/>
</dbReference>
<dbReference type="InterPro" id="IPR037289">
    <property type="entry name" value="Elp2"/>
</dbReference>
<dbReference type="GO" id="GO:0005634">
    <property type="term" value="C:nucleus"/>
    <property type="evidence" value="ECO:0007669"/>
    <property type="project" value="UniProtKB-SubCell"/>
</dbReference>
<keyword evidence="10" id="KW-0539">Nucleus</keyword>
<evidence type="ECO:0000256" key="1">
    <source>
        <dbReference type="ARBA" id="ARBA00004123"/>
    </source>
</evidence>
<name>A0A5A8ED73_CAFRO</name>
<dbReference type="Gene3D" id="2.130.10.10">
    <property type="entry name" value="YVTN repeat-like/Quinoprotein amine dehydrogenase"/>
    <property type="match status" value="3"/>
</dbReference>
<evidence type="ECO:0000256" key="5">
    <source>
        <dbReference type="ARBA" id="ARBA00020267"/>
    </source>
</evidence>
<feature type="compositionally biased region" description="Acidic residues" evidence="12">
    <location>
        <begin position="337"/>
        <end position="346"/>
    </location>
</feature>
<comment type="pathway">
    <text evidence="3">tRNA modification; 5-methoxycarbonylmethyl-2-thiouridine-tRNA biosynthesis.</text>
</comment>
<dbReference type="PANTHER" id="PTHR44111">
    <property type="entry name" value="ELONGATOR COMPLEX PROTEIN 2"/>
    <property type="match status" value="1"/>
</dbReference>
<dbReference type="OrthoDB" id="27911at2759"/>
<dbReference type="PANTHER" id="PTHR44111:SF1">
    <property type="entry name" value="ELONGATOR COMPLEX PROTEIN 2"/>
    <property type="match status" value="1"/>
</dbReference>
<evidence type="ECO:0000256" key="2">
    <source>
        <dbReference type="ARBA" id="ARBA00004496"/>
    </source>
</evidence>
<dbReference type="SUPFAM" id="SSF50998">
    <property type="entry name" value="Quinoprotein alcohol dehydrogenase-like"/>
    <property type="match status" value="1"/>
</dbReference>
<evidence type="ECO:0000313" key="14">
    <source>
        <dbReference type="Proteomes" id="UP000322899"/>
    </source>
</evidence>
<dbReference type="GO" id="GO:0033588">
    <property type="term" value="C:elongator holoenzyme complex"/>
    <property type="evidence" value="ECO:0007669"/>
    <property type="project" value="InterPro"/>
</dbReference>
<protein>
    <recommendedName>
        <fullName evidence="5">Elongator complex protein 2</fullName>
    </recommendedName>
</protein>
<dbReference type="EMBL" id="VLTO01000020">
    <property type="protein sequence ID" value="KAA0174707.1"/>
    <property type="molecule type" value="Genomic_DNA"/>
</dbReference>
<dbReference type="Pfam" id="PF00400">
    <property type="entry name" value="WD40"/>
    <property type="match status" value="2"/>
</dbReference>
<evidence type="ECO:0000256" key="11">
    <source>
        <dbReference type="PROSITE-ProRule" id="PRU00221"/>
    </source>
</evidence>
<evidence type="ECO:0000313" key="13">
    <source>
        <dbReference type="EMBL" id="KAA0174707.1"/>
    </source>
</evidence>
<dbReference type="AlphaFoldDB" id="A0A5A8ED73"/>
<comment type="caution">
    <text evidence="13">The sequence shown here is derived from an EMBL/GenBank/DDBJ whole genome shotgun (WGS) entry which is preliminary data.</text>
</comment>
<dbReference type="SUPFAM" id="SSF50978">
    <property type="entry name" value="WD40 repeat-like"/>
    <property type="match status" value="1"/>
</dbReference>
<dbReference type="InterPro" id="IPR001680">
    <property type="entry name" value="WD40_rpt"/>
</dbReference>
<gene>
    <name evidence="13" type="ORF">FNF27_03830</name>
</gene>
<comment type="subcellular location">
    <subcellularLocation>
        <location evidence="2">Cytoplasm</location>
    </subcellularLocation>
    <subcellularLocation>
        <location evidence="1">Nucleus</location>
    </subcellularLocation>
</comment>
<feature type="region of interest" description="Disordered" evidence="12">
    <location>
        <begin position="605"/>
        <end position="637"/>
    </location>
</feature>